<sequence length="95" mass="10355">MQVAVGHLLVLLTDIGVIEGAYLLRVVLPGVRKGQVDPMFSSTYQPGGILEVIVRKRKFPYNTPEMAAGIQLPSLFLLRCSSPNIVSIFLGIECV</sequence>
<proteinExistence type="predicted"/>
<evidence type="ECO:0000313" key="1">
    <source>
        <dbReference type="EMBL" id="KAK3232049.1"/>
    </source>
</evidence>
<comment type="caution">
    <text evidence="1">The sequence shown here is derived from an EMBL/GenBank/DDBJ whole genome shotgun (WGS) entry which is preliminary data.</text>
</comment>
<organism evidence="1 2">
    <name type="scientific">Dipteronia sinensis</name>
    <dbReference type="NCBI Taxonomy" id="43782"/>
    <lineage>
        <taxon>Eukaryota</taxon>
        <taxon>Viridiplantae</taxon>
        <taxon>Streptophyta</taxon>
        <taxon>Embryophyta</taxon>
        <taxon>Tracheophyta</taxon>
        <taxon>Spermatophyta</taxon>
        <taxon>Magnoliopsida</taxon>
        <taxon>eudicotyledons</taxon>
        <taxon>Gunneridae</taxon>
        <taxon>Pentapetalae</taxon>
        <taxon>rosids</taxon>
        <taxon>malvids</taxon>
        <taxon>Sapindales</taxon>
        <taxon>Sapindaceae</taxon>
        <taxon>Hippocastanoideae</taxon>
        <taxon>Acereae</taxon>
        <taxon>Dipteronia</taxon>
    </lineage>
</organism>
<keyword evidence="2" id="KW-1185">Reference proteome</keyword>
<reference evidence="1" key="1">
    <citation type="journal article" date="2023" name="Plant J.">
        <title>Genome sequences and population genomics provide insights into the demographic history, inbreeding, and mutation load of two 'living fossil' tree species of Dipteronia.</title>
        <authorList>
            <person name="Feng Y."/>
            <person name="Comes H.P."/>
            <person name="Chen J."/>
            <person name="Zhu S."/>
            <person name="Lu R."/>
            <person name="Zhang X."/>
            <person name="Li P."/>
            <person name="Qiu J."/>
            <person name="Olsen K.M."/>
            <person name="Qiu Y."/>
        </authorList>
    </citation>
    <scope>NUCLEOTIDE SEQUENCE</scope>
    <source>
        <strain evidence="1">NBL</strain>
    </source>
</reference>
<protein>
    <submittedName>
        <fullName evidence="1">Uncharacterized protein</fullName>
    </submittedName>
</protein>
<dbReference type="AlphaFoldDB" id="A0AAE0B9V1"/>
<dbReference type="Proteomes" id="UP001281410">
    <property type="component" value="Unassembled WGS sequence"/>
</dbReference>
<gene>
    <name evidence="1" type="ORF">Dsin_003930</name>
</gene>
<name>A0AAE0B9V1_9ROSI</name>
<accession>A0AAE0B9V1</accession>
<dbReference type="EMBL" id="JANJYJ010000001">
    <property type="protein sequence ID" value="KAK3232049.1"/>
    <property type="molecule type" value="Genomic_DNA"/>
</dbReference>
<evidence type="ECO:0000313" key="2">
    <source>
        <dbReference type="Proteomes" id="UP001281410"/>
    </source>
</evidence>